<evidence type="ECO:0000313" key="3">
    <source>
        <dbReference type="Proteomes" id="UP001500620"/>
    </source>
</evidence>
<dbReference type="InterPro" id="IPR000836">
    <property type="entry name" value="PRTase_dom"/>
</dbReference>
<dbReference type="EMBL" id="BAABAT010000075">
    <property type="protein sequence ID" value="GAA4263642.1"/>
    <property type="molecule type" value="Genomic_DNA"/>
</dbReference>
<name>A0ABP8DUK3_9ACTN</name>
<dbReference type="SUPFAM" id="SSF53271">
    <property type="entry name" value="PRTase-like"/>
    <property type="match status" value="1"/>
</dbReference>
<reference evidence="3" key="1">
    <citation type="journal article" date="2019" name="Int. J. Syst. Evol. Microbiol.">
        <title>The Global Catalogue of Microorganisms (GCM) 10K type strain sequencing project: providing services to taxonomists for standard genome sequencing and annotation.</title>
        <authorList>
            <consortium name="The Broad Institute Genomics Platform"/>
            <consortium name="The Broad Institute Genome Sequencing Center for Infectious Disease"/>
            <person name="Wu L."/>
            <person name="Ma J."/>
        </authorList>
    </citation>
    <scope>NUCLEOTIDE SEQUENCE [LARGE SCALE GENOMIC DNA]</scope>
    <source>
        <strain evidence="3">JCM 17441</strain>
    </source>
</reference>
<sequence length="279" mass="29179">MWPPEHERFADRTAAGRMLGTAVASHLRQLEPNGMATGLEAAAMSTGAMSTGVMSAGAMSTAQMSVAQLTAAGVGSAQMGAARPPLVLALPRGGVPVGVTVAEAIGADFDLVISRKIGLPWQSDHGVGAIAENGPAVFDLSAVAAVGLTVRDLSPAVQRERVELRRRQERYRGTRPAPDVAGRVVVVVDDGLATGVTARAAVRALRAGKPAHLVFAAPVCAAESVDLLAADVDEVIDIHSPREFFALGLYYNDFPQLTDNHVLQMCTQMWDTAKVPTPV</sequence>
<evidence type="ECO:0000259" key="1">
    <source>
        <dbReference type="Pfam" id="PF00156"/>
    </source>
</evidence>
<dbReference type="InterPro" id="IPR029057">
    <property type="entry name" value="PRTase-like"/>
</dbReference>
<dbReference type="Gene3D" id="3.40.50.2020">
    <property type="match status" value="1"/>
</dbReference>
<dbReference type="Pfam" id="PF00156">
    <property type="entry name" value="Pribosyltran"/>
    <property type="match status" value="1"/>
</dbReference>
<keyword evidence="3" id="KW-1185">Reference proteome</keyword>
<dbReference type="RefSeq" id="WP_345143356.1">
    <property type="nucleotide sequence ID" value="NZ_BAABAT010000075.1"/>
</dbReference>
<protein>
    <recommendedName>
        <fullName evidence="1">Phosphoribosyltransferase domain-containing protein</fullName>
    </recommendedName>
</protein>
<organism evidence="2 3">
    <name type="scientific">Dactylosporangium darangshiense</name>
    <dbReference type="NCBI Taxonomy" id="579108"/>
    <lineage>
        <taxon>Bacteria</taxon>
        <taxon>Bacillati</taxon>
        <taxon>Actinomycetota</taxon>
        <taxon>Actinomycetes</taxon>
        <taxon>Micromonosporales</taxon>
        <taxon>Micromonosporaceae</taxon>
        <taxon>Dactylosporangium</taxon>
    </lineage>
</organism>
<evidence type="ECO:0000313" key="2">
    <source>
        <dbReference type="EMBL" id="GAA4263642.1"/>
    </source>
</evidence>
<gene>
    <name evidence="2" type="ORF">GCM10022255_110030</name>
</gene>
<dbReference type="Proteomes" id="UP001500620">
    <property type="component" value="Unassembled WGS sequence"/>
</dbReference>
<comment type="caution">
    <text evidence="2">The sequence shown here is derived from an EMBL/GenBank/DDBJ whole genome shotgun (WGS) entry which is preliminary data.</text>
</comment>
<feature type="domain" description="Phosphoribosyltransferase" evidence="1">
    <location>
        <begin position="83"/>
        <end position="236"/>
    </location>
</feature>
<dbReference type="Gene3D" id="3.30.1310.20">
    <property type="entry name" value="PRTase-like"/>
    <property type="match status" value="1"/>
</dbReference>
<proteinExistence type="predicted"/>
<accession>A0ABP8DUK3</accession>